<dbReference type="FunFam" id="2.60.120.260:FF:000007">
    <property type="entry name" value="Discoidin domain receptor tyrosine kinase 1"/>
    <property type="match status" value="1"/>
</dbReference>
<evidence type="ECO:0000256" key="13">
    <source>
        <dbReference type="SAM" id="MobiDB-lite"/>
    </source>
</evidence>
<evidence type="ECO:0000256" key="12">
    <source>
        <dbReference type="ARBA" id="ARBA00061639"/>
    </source>
</evidence>
<dbReference type="InterPro" id="IPR000719">
    <property type="entry name" value="Prot_kinase_dom"/>
</dbReference>
<evidence type="ECO:0000313" key="17">
    <source>
        <dbReference type="EMBL" id="CAG9771116.1"/>
    </source>
</evidence>
<dbReference type="PROSITE" id="PS01286">
    <property type="entry name" value="FA58C_2"/>
    <property type="match status" value="1"/>
</dbReference>
<dbReference type="InterPro" id="IPR011009">
    <property type="entry name" value="Kinase-like_dom_sf"/>
</dbReference>
<dbReference type="GO" id="GO:0005518">
    <property type="term" value="F:collagen binding"/>
    <property type="evidence" value="ECO:0007669"/>
    <property type="project" value="TreeGrafter"/>
</dbReference>
<dbReference type="PROSITE" id="PS00109">
    <property type="entry name" value="PROTEIN_KINASE_TYR"/>
    <property type="match status" value="1"/>
</dbReference>
<evidence type="ECO:0000313" key="18">
    <source>
        <dbReference type="Proteomes" id="UP001152799"/>
    </source>
</evidence>
<keyword evidence="9" id="KW-1015">Disulfide bond</keyword>
<dbReference type="InterPro" id="IPR008979">
    <property type="entry name" value="Galactose-bd-like_sf"/>
</dbReference>
<keyword evidence="18" id="KW-1185">Reference proteome</keyword>
<evidence type="ECO:0000256" key="3">
    <source>
        <dbReference type="ARBA" id="ARBA00022692"/>
    </source>
</evidence>
<dbReference type="GO" id="GO:0048680">
    <property type="term" value="P:positive regulation of axon regeneration"/>
    <property type="evidence" value="ECO:0007669"/>
    <property type="project" value="UniProtKB-ARBA"/>
</dbReference>
<dbReference type="FunFam" id="2.60.120.1190:FF:000003">
    <property type="entry name" value="Discoidin domain-containing receptor 2"/>
    <property type="match status" value="1"/>
</dbReference>
<evidence type="ECO:0000256" key="14">
    <source>
        <dbReference type="SAM" id="Phobius"/>
    </source>
</evidence>
<evidence type="ECO:0000256" key="1">
    <source>
        <dbReference type="ARBA" id="ARBA00004251"/>
    </source>
</evidence>
<dbReference type="PRINTS" id="PR00109">
    <property type="entry name" value="TYRKINASE"/>
</dbReference>
<evidence type="ECO:0000259" key="16">
    <source>
        <dbReference type="PROSITE" id="PS50022"/>
    </source>
</evidence>
<dbReference type="PROSITE" id="PS01285">
    <property type="entry name" value="FA58C_1"/>
    <property type="match status" value="1"/>
</dbReference>
<dbReference type="Pfam" id="PF00754">
    <property type="entry name" value="F5_F8_type_C"/>
    <property type="match status" value="1"/>
</dbReference>
<dbReference type="PANTHER" id="PTHR24416">
    <property type="entry name" value="TYROSINE-PROTEIN KINASE RECEPTOR"/>
    <property type="match status" value="1"/>
</dbReference>
<keyword evidence="3 14" id="KW-0812">Transmembrane</keyword>
<evidence type="ECO:0000256" key="9">
    <source>
        <dbReference type="ARBA" id="ARBA00023157"/>
    </source>
</evidence>
<dbReference type="SUPFAM" id="SSF56112">
    <property type="entry name" value="Protein kinase-like (PK-like)"/>
    <property type="match status" value="1"/>
</dbReference>
<dbReference type="AlphaFoldDB" id="A0A9N9QRW0"/>
<evidence type="ECO:0000256" key="11">
    <source>
        <dbReference type="ARBA" id="ARBA00023180"/>
    </source>
</evidence>
<feature type="compositionally biased region" description="Polar residues" evidence="13">
    <location>
        <begin position="504"/>
        <end position="520"/>
    </location>
</feature>
<dbReference type="InterPro" id="IPR050122">
    <property type="entry name" value="RTK"/>
</dbReference>
<evidence type="ECO:0000256" key="10">
    <source>
        <dbReference type="ARBA" id="ARBA00023170"/>
    </source>
</evidence>
<keyword evidence="11" id="KW-0325">Glycoprotein</keyword>
<evidence type="ECO:0000256" key="2">
    <source>
        <dbReference type="ARBA" id="ARBA00022475"/>
    </source>
</evidence>
<keyword evidence="5" id="KW-0547">Nucleotide-binding</keyword>
<dbReference type="CDD" id="cd00057">
    <property type="entry name" value="FA58C"/>
    <property type="match status" value="1"/>
</dbReference>
<keyword evidence="2" id="KW-1003">Cell membrane</keyword>
<dbReference type="InterPro" id="IPR048525">
    <property type="entry name" value="DDR1-2_DS-like"/>
</dbReference>
<dbReference type="FunFam" id="1.10.510.10:FF:000053">
    <property type="entry name" value="Epithelial discoidin domain-containing receptor 1"/>
    <property type="match status" value="1"/>
</dbReference>
<feature type="domain" description="Protein kinase" evidence="15">
    <location>
        <begin position="609"/>
        <end position="884"/>
    </location>
</feature>
<keyword evidence="7 14" id="KW-1133">Transmembrane helix</keyword>
<feature type="region of interest" description="Disordered" evidence="13">
    <location>
        <begin position="487"/>
        <end position="545"/>
    </location>
</feature>
<dbReference type="Gene3D" id="3.30.200.20">
    <property type="entry name" value="Phosphorylase Kinase, domain 1"/>
    <property type="match status" value="1"/>
</dbReference>
<organism evidence="17 18">
    <name type="scientific">Ceutorhynchus assimilis</name>
    <name type="common">cabbage seed weevil</name>
    <dbReference type="NCBI Taxonomy" id="467358"/>
    <lineage>
        <taxon>Eukaryota</taxon>
        <taxon>Metazoa</taxon>
        <taxon>Ecdysozoa</taxon>
        <taxon>Arthropoda</taxon>
        <taxon>Hexapoda</taxon>
        <taxon>Insecta</taxon>
        <taxon>Pterygota</taxon>
        <taxon>Neoptera</taxon>
        <taxon>Endopterygota</taxon>
        <taxon>Coleoptera</taxon>
        <taxon>Polyphaga</taxon>
        <taxon>Cucujiformia</taxon>
        <taxon>Curculionidae</taxon>
        <taxon>Ceutorhynchinae</taxon>
        <taxon>Ceutorhynchus</taxon>
    </lineage>
</organism>
<name>A0A9N9QRW0_9CUCU</name>
<dbReference type="Pfam" id="PF07714">
    <property type="entry name" value="PK_Tyr_Ser-Thr"/>
    <property type="match status" value="1"/>
</dbReference>
<dbReference type="GO" id="GO:0051897">
    <property type="term" value="P:positive regulation of phosphatidylinositol 3-kinase/protein kinase B signal transduction"/>
    <property type="evidence" value="ECO:0007669"/>
    <property type="project" value="TreeGrafter"/>
</dbReference>
<comment type="subcellular location">
    <subcellularLocation>
        <location evidence="1">Cell membrane</location>
        <topology evidence="1">Single-pass type I membrane protein</topology>
    </subcellularLocation>
</comment>
<dbReference type="GO" id="GO:0043235">
    <property type="term" value="C:receptor complex"/>
    <property type="evidence" value="ECO:0007669"/>
    <property type="project" value="TreeGrafter"/>
</dbReference>
<evidence type="ECO:0000259" key="15">
    <source>
        <dbReference type="PROSITE" id="PS50011"/>
    </source>
</evidence>
<keyword evidence="4" id="KW-0732">Signal</keyword>
<dbReference type="Pfam" id="PF21114">
    <property type="entry name" value="DDR1-2_DS-like"/>
    <property type="match status" value="1"/>
</dbReference>
<dbReference type="GO" id="GO:0005886">
    <property type="term" value="C:plasma membrane"/>
    <property type="evidence" value="ECO:0007669"/>
    <property type="project" value="UniProtKB-SubCell"/>
</dbReference>
<dbReference type="Gene3D" id="2.60.120.1190">
    <property type="match status" value="1"/>
</dbReference>
<dbReference type="SMART" id="SM00231">
    <property type="entry name" value="FA58C"/>
    <property type="match status" value="1"/>
</dbReference>
<reference evidence="17" key="1">
    <citation type="submission" date="2022-01" db="EMBL/GenBank/DDBJ databases">
        <authorList>
            <person name="King R."/>
        </authorList>
    </citation>
    <scope>NUCLEOTIDE SEQUENCE</scope>
</reference>
<keyword evidence="8 14" id="KW-0472">Membrane</keyword>
<dbReference type="GO" id="GO:0005524">
    <property type="term" value="F:ATP binding"/>
    <property type="evidence" value="ECO:0007669"/>
    <property type="project" value="UniProtKB-KW"/>
</dbReference>
<evidence type="ECO:0000256" key="4">
    <source>
        <dbReference type="ARBA" id="ARBA00022729"/>
    </source>
</evidence>
<evidence type="ECO:0000256" key="6">
    <source>
        <dbReference type="ARBA" id="ARBA00022840"/>
    </source>
</evidence>
<dbReference type="GO" id="GO:0038062">
    <property type="term" value="F:protein tyrosine kinase collagen receptor activity"/>
    <property type="evidence" value="ECO:0007669"/>
    <property type="project" value="TreeGrafter"/>
</dbReference>
<dbReference type="EMBL" id="OU892282">
    <property type="protein sequence ID" value="CAG9771116.1"/>
    <property type="molecule type" value="Genomic_DNA"/>
</dbReference>
<evidence type="ECO:0000256" key="7">
    <source>
        <dbReference type="ARBA" id="ARBA00022989"/>
    </source>
</evidence>
<dbReference type="Gene3D" id="2.60.120.260">
    <property type="entry name" value="Galactose-binding domain-like"/>
    <property type="match status" value="1"/>
</dbReference>
<evidence type="ECO:0000256" key="8">
    <source>
        <dbReference type="ARBA" id="ARBA00023136"/>
    </source>
</evidence>
<dbReference type="Proteomes" id="UP001152799">
    <property type="component" value="Chromosome 6"/>
</dbReference>
<accession>A0A9N9QRW0</accession>
<evidence type="ECO:0000256" key="5">
    <source>
        <dbReference type="ARBA" id="ARBA00022741"/>
    </source>
</evidence>
<dbReference type="InterPro" id="IPR008266">
    <property type="entry name" value="Tyr_kinase_AS"/>
</dbReference>
<dbReference type="SUPFAM" id="SSF49785">
    <property type="entry name" value="Galactose-binding domain-like"/>
    <property type="match status" value="1"/>
</dbReference>
<dbReference type="Gene3D" id="1.10.510.10">
    <property type="entry name" value="Transferase(Phosphotransferase) domain 1"/>
    <property type="match status" value="1"/>
</dbReference>
<keyword evidence="10" id="KW-0675">Receptor</keyword>
<feature type="transmembrane region" description="Helical" evidence="14">
    <location>
        <begin position="440"/>
        <end position="464"/>
    </location>
</feature>
<sequence length="896" mass="102032">MTTRRRGSFDVVGARFFILLGFFLRCTNGLELGELCLLPLGMESGKIRDSALSASTSYDSGSVGPHHARLRNNKQGGAWCPRHMVSKNSREYLEIDLKELHVLTGIKTQGRYGNGQGQEYAEQYMVEYWRSGLEKWVRWKDRHGKELLSGNTDTYTIIEQSLDPPIITSKVRILPYSDHVRTVCLRIELTGCSYDDGLSSYSMPQGVKKNDLDLSDRSYDGSEENRQLINGLGQLTDGIRGKDNFRLDINGLGKGYEWVGWRNDTSGWAGLPLEILFEFDKVRNFSAVHLYTNNLFTKDVQVFSHARTFFSLNGRKFNSEPVHFSYMPDLVMEHSRNVTIKLHQRIGKFLKLQLYFASRWILLSEVSFDSTVVSGNFTQETETEMGATLPDFGGREYPIQRDEVKAASKGALPRNVIHIEDTTLPHQKTSPNQASEPKNYIGFVIGILTIIILALTSAIAFIVLRNRRIKDALTPLPVAEEEIIGQNKQATLSEENKEPLYADSESSFHSQHVMSNNGSNYADIPDLVYSQTKPPPVPPPPENYYTREDIRQILSIVDISQSLVNNNRCSGRDHLILPLSPQKMSDQNDYQETEREENYPINQISSERLRVIEKIGRGQFGDVHLCELIDNSENGDLLSSMCVVYTLDNVSGLDEFKREVNSLSKLRDRNVAVLLGASLETPPYYTAREYAQYGDLCQFLQDHVAESTSAVASNASILSYGCLIYMATQIASGMKHLESMKYVHKDLAARNCLVGENYQIKISDLGCQRDIYSQDYCQIANGLIPLRWMAWESALLGTYSNKSDVWSFAVLLWEILTFAREQPFDYLGDDKLLENLAHFYQDNGKQIYLNIPHNCPKEIYDLMMECWNRNESDRPTFKEMHLFLQRKNLGYKPEMH</sequence>
<keyword evidence="6" id="KW-0067">ATP-binding</keyword>
<dbReference type="InterPro" id="IPR001245">
    <property type="entry name" value="Ser-Thr/Tyr_kinase_cat_dom"/>
</dbReference>
<dbReference type="PROSITE" id="PS50022">
    <property type="entry name" value="FA58C_3"/>
    <property type="match status" value="1"/>
</dbReference>
<dbReference type="PROSITE" id="PS50011">
    <property type="entry name" value="PROTEIN_KINASE_DOM"/>
    <property type="match status" value="1"/>
</dbReference>
<feature type="domain" description="F5/8 type C" evidence="16">
    <location>
        <begin position="36"/>
        <end position="192"/>
    </location>
</feature>
<dbReference type="OrthoDB" id="6071166at2759"/>
<dbReference type="PANTHER" id="PTHR24416:SF580">
    <property type="entry name" value="DISCOIDIN DOMAIN RECEPTOR, ISOFORM F"/>
    <property type="match status" value="1"/>
</dbReference>
<dbReference type="InterPro" id="IPR000421">
    <property type="entry name" value="FA58C"/>
</dbReference>
<feature type="compositionally biased region" description="Pro residues" evidence="13">
    <location>
        <begin position="533"/>
        <end position="542"/>
    </location>
</feature>
<gene>
    <name evidence="17" type="ORF">CEUTPL_LOCUS11558</name>
</gene>
<protein>
    <submittedName>
        <fullName evidence="17">Uncharacterized protein</fullName>
    </submittedName>
</protein>
<comment type="similarity">
    <text evidence="12">Belongs to the protein kinase superfamily. Tyr protein kinase family. Insulin receptor subfamily.</text>
</comment>
<proteinExistence type="inferred from homology"/>